<dbReference type="Proteomes" id="UP000724874">
    <property type="component" value="Unassembled WGS sequence"/>
</dbReference>
<sequence length="326" mass="36030">MSEVTQPHPYLSPPKRKCQSGLTGIELAIALEALKNLAAKARFELNTKVEGGPELELDDDEDEGTVLSHIEKLTALLQARADGPQIYSFSGMTGDLLDDLQVRFSGILKLKDDAASTVALSDTLGNNQLWFATTLLTHLHFLENLVPHCNKSMTCLWINAFFYRVSTMIPNHLKMALILHTVSGFIDFTAVVMDPAKLTIFLEQPVLWPDDMMLFVSEAKDVTKDLQKHVPQAVSEMLACTRCAKKKIVRGVVTDGREWIYLILTLHDGDGTATYVRSDKINISGGGGFMADHPSQAGVSLISAILAHWILHSHQPLDETTDFFKS</sequence>
<organism evidence="1 2">
    <name type="scientific">Gymnopilus junonius</name>
    <name type="common">Spectacular rustgill mushroom</name>
    <name type="synonym">Gymnopilus spectabilis subsp. junonius</name>
    <dbReference type="NCBI Taxonomy" id="109634"/>
    <lineage>
        <taxon>Eukaryota</taxon>
        <taxon>Fungi</taxon>
        <taxon>Dikarya</taxon>
        <taxon>Basidiomycota</taxon>
        <taxon>Agaricomycotina</taxon>
        <taxon>Agaricomycetes</taxon>
        <taxon>Agaricomycetidae</taxon>
        <taxon>Agaricales</taxon>
        <taxon>Agaricineae</taxon>
        <taxon>Hymenogastraceae</taxon>
        <taxon>Gymnopilus</taxon>
    </lineage>
</organism>
<reference evidence="1" key="1">
    <citation type="submission" date="2020-11" db="EMBL/GenBank/DDBJ databases">
        <authorList>
            <consortium name="DOE Joint Genome Institute"/>
            <person name="Ahrendt S."/>
            <person name="Riley R."/>
            <person name="Andreopoulos W."/>
            <person name="LaButti K."/>
            <person name="Pangilinan J."/>
            <person name="Ruiz-duenas F.J."/>
            <person name="Barrasa J.M."/>
            <person name="Sanchez-Garcia M."/>
            <person name="Camarero S."/>
            <person name="Miyauchi S."/>
            <person name="Serrano A."/>
            <person name="Linde D."/>
            <person name="Babiker R."/>
            <person name="Drula E."/>
            <person name="Ayuso-Fernandez I."/>
            <person name="Pacheco R."/>
            <person name="Padilla G."/>
            <person name="Ferreira P."/>
            <person name="Barriuso J."/>
            <person name="Kellner H."/>
            <person name="Castanera R."/>
            <person name="Alfaro M."/>
            <person name="Ramirez L."/>
            <person name="Pisabarro A.G."/>
            <person name="Kuo A."/>
            <person name="Tritt A."/>
            <person name="Lipzen A."/>
            <person name="He G."/>
            <person name="Yan M."/>
            <person name="Ng V."/>
            <person name="Cullen D."/>
            <person name="Martin F."/>
            <person name="Rosso M.-N."/>
            <person name="Henrissat B."/>
            <person name="Hibbett D."/>
            <person name="Martinez A.T."/>
            <person name="Grigoriev I.V."/>
        </authorList>
    </citation>
    <scope>NUCLEOTIDE SEQUENCE</scope>
    <source>
        <strain evidence="1">AH 44721</strain>
    </source>
</reference>
<evidence type="ECO:0000313" key="2">
    <source>
        <dbReference type="Proteomes" id="UP000724874"/>
    </source>
</evidence>
<comment type="caution">
    <text evidence="1">The sequence shown here is derived from an EMBL/GenBank/DDBJ whole genome shotgun (WGS) entry which is preliminary data.</text>
</comment>
<evidence type="ECO:0000313" key="1">
    <source>
        <dbReference type="EMBL" id="KAF8882604.1"/>
    </source>
</evidence>
<protein>
    <submittedName>
        <fullName evidence="1">Uncharacterized protein</fullName>
    </submittedName>
</protein>
<dbReference type="OrthoDB" id="2720314at2759"/>
<gene>
    <name evidence="1" type="ORF">CPB84DRAFT_1838174</name>
</gene>
<keyword evidence="2" id="KW-1185">Reference proteome</keyword>
<dbReference type="AlphaFoldDB" id="A0A9P5TJ62"/>
<proteinExistence type="predicted"/>
<accession>A0A9P5TJ62</accession>
<name>A0A9P5TJ62_GYMJU</name>
<dbReference type="EMBL" id="JADNYJ010000121">
    <property type="protein sequence ID" value="KAF8882604.1"/>
    <property type="molecule type" value="Genomic_DNA"/>
</dbReference>